<proteinExistence type="predicted"/>
<accession>A0ACC5Y5K9</accession>
<keyword evidence="2" id="KW-1185">Reference proteome</keyword>
<name>A0ACC5Y5K9_9TELE</name>
<evidence type="ECO:0000313" key="1">
    <source>
        <dbReference type="EMBL" id="MCJ8731019.1"/>
    </source>
</evidence>
<organism evidence="1 2">
    <name type="scientific">Pangasius djambal</name>
    <dbReference type="NCBI Taxonomy" id="1691987"/>
    <lineage>
        <taxon>Eukaryota</taxon>
        <taxon>Metazoa</taxon>
        <taxon>Chordata</taxon>
        <taxon>Craniata</taxon>
        <taxon>Vertebrata</taxon>
        <taxon>Euteleostomi</taxon>
        <taxon>Actinopterygii</taxon>
        <taxon>Neopterygii</taxon>
        <taxon>Teleostei</taxon>
        <taxon>Ostariophysi</taxon>
        <taxon>Siluriformes</taxon>
        <taxon>Pangasiidae</taxon>
        <taxon>Pangasius</taxon>
    </lineage>
</organism>
<reference evidence="1" key="1">
    <citation type="submission" date="2020-02" db="EMBL/GenBank/DDBJ databases">
        <title>Genome sequencing of the panga catfish, Pangasius djambal.</title>
        <authorList>
            <person name="Wen M."/>
            <person name="Zahm M."/>
            <person name="Roques C."/>
            <person name="Cabau C."/>
            <person name="Klopp C."/>
            <person name="Donnadieu C."/>
            <person name="Jouanno E."/>
            <person name="Avarre J.-C."/>
            <person name="Campet M."/>
            <person name="Ha T."/>
            <person name="Dugue R."/>
            <person name="Lampietro C."/>
            <person name="Louis A."/>
            <person name="Herpin A."/>
            <person name="Echchiki A."/>
            <person name="Berthelot C."/>
            <person name="Parey E."/>
            <person name="Roest-Crollius H."/>
            <person name="Braasch I."/>
            <person name="Postlethwait J.H."/>
            <person name="Bobe J."/>
            <person name="Montfort J."/>
            <person name="Bouchez O."/>
            <person name="Begum T."/>
            <person name="Schartl M."/>
            <person name="Gustiano R."/>
            <person name="Guiguen Y."/>
        </authorList>
    </citation>
    <scope>NUCLEOTIDE SEQUENCE</scope>
    <source>
        <strain evidence="1">Pdj_M5554</strain>
    </source>
</reference>
<dbReference type="EMBL" id="CM040977">
    <property type="protein sequence ID" value="MCJ8731019.1"/>
    <property type="molecule type" value="Genomic_DNA"/>
</dbReference>
<sequence length="3281" mass="373294">MVKGSQSWITESQSWLTAPYTYTTAKCLDSHVNALQMVLDDSAQIRRTLQGFESVLKEMASVCDVSGLQQELCEADRCVADMQSSLLEPLKTLEHAAAEVDAMESELRIMEKDVTELRSALTSKQGISQDKFRAAENRIELMKRTVEELKSCKAGLRLPEGAENTLTVFSSADLLLNKLLELEQLALEHTVVVSEPCEMSSTLRVPPTIAEEEPQDSILEQGQVEIVRMTEDVLTRSGAVLMTVKETTLEQRLESSAHTQLGHEEEEEEEEIYVDVRENTDDDDDCYEDAREENEGMRGSPSAAGCERVMSCNTEDTESGDTAAAAADSAQREREESDTEAGGGERVASEPSDPEAASEPEAAVRTQSPPTELERDAWKGKQIESERLKTHTSSTPSMFREVTHTHVETTDSQETVTPLQVMHNSAEEALRREELTSPVSGSKDTHSVIDSDQGPHTPVLSAPSLEPTFTRRHERTADGLAAGEPWHLGKTPPLDGSLHSCHERATQMELWLEKAQLSLHSDVQQSVEEQLHTCQEMFMEIEQKVASVSAPGHDEEEQKALSAKLQLLKNKLVTFQLLLQERHSEEKVCAERERPLQARLKRSTSVQEMLSPKRAKLFRQSSLQQQRELEQGLIEQRDLMKVIAARGSRVRLQSQTAEEHTRLLVPAAEVTVEEQRQEGAESVHRKWTHLHRRLSQKAEEQQEEEISHPPVCVWRSADGAACLQQLQSHIIHLRELGHTATSEPDVQAVDEGLFEVLSGITLSLSSLSHTLVSQSGATHTDTHTQLLQLQSLSAELSSLSAELTSQGSEVVRSLVSVAPVAGVCVDLLQDRVCELQNVLSEKQKQLQKQLDHALQKQSRIKHMHVALLANTSTLKTLTNDESRCDPHVQLQAVAGLQQELQQRERELAELRDDTERQGRVTGSTLDITTLESVLDSVYSGVYQHAADLQCSEERQQQCERVLKGLQDLLELGKQRLTYTTQLEPHTREQLHTLLSTHTKYFLSLGSHAQALQRLTARMPKGALCRWDTAVAEVEDQVDELQRQAQKTGTALQMTLQVWTQWEESQSWLEKLLQGLEHRLPSTHSEEQTEEALQRNVSAYETLQATLEANGAQIGLVLDQASRLRKVGVSSRSMDGLVCRVGVATLRLKQRLAALQRKMENGRGSAQHLIKLWKRYRRDSTAMTEWMNQARERLNIWKGHMTSSRQAISNFNEFTELCKELEVKSALKASVISAGTEILYINEREHTNTHTPSTSSTHHNSQSEEDATCKDISSVKDDHGVEDKDEDSSSDKALTAESTRSDNVWNRGDANVQDESLVERSLFEASSSSDVPPDGNASTKISEDATTSGSTDVVRVIVLSPVLLYLKDHLSEVEHKWVELHTDITAVQQKLQQRVVESVSPQSLLSEVCKWISGAEGCLQDAEKNVQSSNTAAQLTRQLSTYKELKQAQVCVQMSVDFLNQTLLKHTEPNLRYKHTAFAEQLGDVNLRWITLQTHLYTQTQYVEQQLSICADRDGKLRLLRAWVKGREAWMRLAERPVSHSAAEKHLKECEELEEELKAESTKLNELRERRLSDDEEHTEAGFISHVNTISQALTDLTEQNCALKQTLHHACEAWSAFGSGRSQVAQSTLGICQSLEHCHAPHTSFTALQKSIDKLQALQCEAEEADKKWEELNHTFSSLIGWIHTGTSYILSEELEKERLRWSEVKQDLTHTSVRLRTLLEAWKRYSDLSSSCSEKLQQEKERLRDVSKTASEHNDDTETLATRIQRLHDLLENTHSLRTDSDRALEASKELIGQMDSTAAAFVQSECRMLSRGIHQHEQAVKRKLGEMQEDIKQLQDFKQLLESLETHLKEWTSRQRDTHTQDTDVSKCDLLALSRRSADVEMLNELSYRLTLSDPVTRRLQSLSRTWAQASALAQERCSELQAVSLQQQVFEERCETWMSFLQRMEDSLAGEIASNYPGLREQLRTHQRFQAELSLGHQILHSVITEALHLLHRGEVDDRSDFLLKLAQLREHWQGAVQRAAQRRTLVDGLIRHWHLYTHTLRKLNTLLTLAHTLLAPAGVTHCSVTQLRRSLSQLKRTELLFQRSLSSYLLLLDVGRQLFSVSDEETQTRLQTDLATLQEDWERSQCMLGKRRTLTANVIKTWESCTSRLADLAQRLEELKFRLKEQPIQQMEEELIKELQDSLEDWAVSLCEASSMKTDVSQYIITEDVLMLQEQEEHLHGQWEELCLKVSLRKQEIADRLNAWIIFNEKNRELCEWLTQMENKMAHSAELSIEEMVEKLKKDCMEEINLFSENKTHLKQLGEQLITASNKTKESEINDKIKGINERWQHLFHHIEARGAFGQRHEKAHVKPDCMEEINLFSENKTHLKQLGEQLITASNKTKESEINDKIKGINERWQHLFHHIEARVRKLKETLVMVQQLDKKMSNLRTWLSRIEGELTKPIVFGVCHSDEIQCKLAEQQELQKDIEQHTEGVASVLTLCDMLLHDADACSSDVENDSIQQTTHSLDRRWRNICALSTERRMRIEETWRLWCKFLEDYSRFEDWLSTAERTAANPASTDVLYTCAKEELKKFEAFQRQVHERLTQLELVNKQYRRLARENRTDAACKLKTMVNEGNRRWDELHRRVSAIIRRLKHFTSQREEFEGTRDAVLVWLTEMDLQLTNVEHFSESDVHDKMRQLKAFQQEITLNTNKIDSLIVFGEKLIQKSSPLDAVLIEDELEELHSYCQEVFSRVARFHHRLVNTRPVVDDERDFSDRDPDMEDASELTGVWERDVDMEDVVTPVSVQPSACVLFPPSGRETPVSVDSIPLEWDHTVDVGGSSSPEDEDEATYYSALSDVEVTESSESFIKATARALSAASVTEPSWQDRKRIIHSLTSTPTHIGASYHPEGYAKLMSECSESTDNVKRVKHILNDDEPQEGQGLTILSPADKQRGVIERWEILQARTQANGEDLGAQQNHKLNSDLGEITTWLDRVLPELERLQRGKEHPSIRDMESSICKLKESQRMFGSYKALMIGVNLSGRRLLRGEGAEVQELKLELQAANQKWTQACAALDAWENQLHLELLQCQEFHETLHSLLLWLARAESQRYMVNIHDPNVDVDVLQEHGDTLQAVQRELLGREQEVQTLQQISSHILHVEQGEESMEAKEKVHVINNKLRLLLRQISHDLNTLRTRLKSEGSSADGEHASDTALTDKESRAVERRPSASAKDVSRSRPFLYRVLRAAFPLHLLFLLLLVLACLVPASEDDYSCALSNNFARSFYPMLRYTNGPPPT</sequence>
<gene>
    <name evidence="1" type="ORF">PDJAM_G00191190</name>
</gene>
<protein>
    <submittedName>
        <fullName evidence="1">Uncharacterized protein</fullName>
    </submittedName>
</protein>
<dbReference type="Proteomes" id="UP000830395">
    <property type="component" value="Chromosome 3"/>
</dbReference>
<evidence type="ECO:0000313" key="2">
    <source>
        <dbReference type="Proteomes" id="UP000830395"/>
    </source>
</evidence>
<comment type="caution">
    <text evidence="1">The sequence shown here is derived from an EMBL/GenBank/DDBJ whole genome shotgun (WGS) entry which is preliminary data.</text>
</comment>